<dbReference type="InterPro" id="IPR000408">
    <property type="entry name" value="Reg_chr_condens"/>
</dbReference>
<proteinExistence type="predicted"/>
<dbReference type="PRINTS" id="PR00633">
    <property type="entry name" value="RCCNDNSATION"/>
</dbReference>
<gene>
    <name evidence="4" type="ORF">CYY_002948</name>
</gene>
<dbReference type="Pfam" id="PF13540">
    <property type="entry name" value="RCC1_2"/>
    <property type="match status" value="1"/>
</dbReference>
<evidence type="ECO:0000256" key="2">
    <source>
        <dbReference type="PROSITE-ProRule" id="PRU00235"/>
    </source>
</evidence>
<feature type="repeat" description="RCC1" evidence="2">
    <location>
        <begin position="43"/>
        <end position="97"/>
    </location>
</feature>
<name>A0A8J4UUQ4_9MYCE</name>
<dbReference type="SUPFAM" id="SSF50985">
    <property type="entry name" value="RCC1/BLIP-II"/>
    <property type="match status" value="1"/>
</dbReference>
<dbReference type="OrthoDB" id="5981550at2759"/>
<evidence type="ECO:0000256" key="3">
    <source>
        <dbReference type="SAM" id="MobiDB-lite"/>
    </source>
</evidence>
<keyword evidence="5" id="KW-1185">Reference proteome</keyword>
<evidence type="ECO:0000313" key="4">
    <source>
        <dbReference type="EMBL" id="KAF2075766.1"/>
    </source>
</evidence>
<dbReference type="Pfam" id="PF00415">
    <property type="entry name" value="RCC1"/>
    <property type="match status" value="2"/>
</dbReference>
<dbReference type="EMBL" id="AJWJ01000087">
    <property type="protein sequence ID" value="KAF2075766.1"/>
    <property type="molecule type" value="Genomic_DNA"/>
</dbReference>
<feature type="repeat" description="RCC1" evidence="2">
    <location>
        <begin position="199"/>
        <end position="257"/>
    </location>
</feature>
<feature type="compositionally biased region" description="Low complexity" evidence="3">
    <location>
        <begin position="449"/>
        <end position="462"/>
    </location>
</feature>
<protein>
    <recommendedName>
        <fullName evidence="6">Regulator of chromosome condensation domain-containing protein</fullName>
    </recommendedName>
</protein>
<dbReference type="InterPro" id="IPR009091">
    <property type="entry name" value="RCC1/BLIP-II"/>
</dbReference>
<organism evidence="4 5">
    <name type="scientific">Polysphondylium violaceum</name>
    <dbReference type="NCBI Taxonomy" id="133409"/>
    <lineage>
        <taxon>Eukaryota</taxon>
        <taxon>Amoebozoa</taxon>
        <taxon>Evosea</taxon>
        <taxon>Eumycetozoa</taxon>
        <taxon>Dictyostelia</taxon>
        <taxon>Dictyosteliales</taxon>
        <taxon>Dictyosteliaceae</taxon>
        <taxon>Polysphondylium</taxon>
    </lineage>
</organism>
<feature type="repeat" description="RCC1" evidence="2">
    <location>
        <begin position="149"/>
        <end position="198"/>
    </location>
</feature>
<dbReference type="PANTHER" id="PTHR22870">
    <property type="entry name" value="REGULATOR OF CHROMOSOME CONDENSATION"/>
    <property type="match status" value="1"/>
</dbReference>
<dbReference type="PROSITE" id="PS00626">
    <property type="entry name" value="RCC1_2"/>
    <property type="match status" value="1"/>
</dbReference>
<keyword evidence="1" id="KW-0677">Repeat</keyword>
<evidence type="ECO:0008006" key="6">
    <source>
        <dbReference type="Google" id="ProtNLM"/>
    </source>
</evidence>
<dbReference type="PANTHER" id="PTHR22870:SF408">
    <property type="entry name" value="OS09G0560450 PROTEIN"/>
    <property type="match status" value="1"/>
</dbReference>
<evidence type="ECO:0000313" key="5">
    <source>
        <dbReference type="Proteomes" id="UP000695562"/>
    </source>
</evidence>
<accession>A0A8J4UUQ4</accession>
<feature type="region of interest" description="Disordered" evidence="3">
    <location>
        <begin position="447"/>
        <end position="471"/>
    </location>
</feature>
<evidence type="ECO:0000256" key="1">
    <source>
        <dbReference type="ARBA" id="ARBA00022737"/>
    </source>
</evidence>
<dbReference type="InterPro" id="IPR051210">
    <property type="entry name" value="Ub_ligase/GEF_domain"/>
</dbReference>
<feature type="repeat" description="RCC1" evidence="2">
    <location>
        <begin position="258"/>
        <end position="309"/>
    </location>
</feature>
<dbReference type="Gene3D" id="2.130.10.30">
    <property type="entry name" value="Regulator of chromosome condensation 1/beta-lactamase-inhibitor protein II"/>
    <property type="match status" value="1"/>
</dbReference>
<sequence>MFKKLDKLKNKVTEGINDKLGGEKEPKVTTIIQPADCTNLVGGFVIAFGDNHENQLAQTNPQSSYSNKNLVSIPSSFKPNIAYVTCGNDHCFFVAKDGKIYFTGSNKLGQFGSATSSRADQLTEYRHTVLKAKKVFCGEYNTAFISDKGQLYLTGKGELLGTLSTDTKMAPTLVPALSSYTIEDYATGPKHSYAVDKDGNIYGWGKSDNLGIGNFVKVKKITKILREPMLIESPAFVAHKVTSIACGDDHTLCLLNNGDVYAWGRGDEGQLGNQSKDLKVSPTLVESLQNYKVRQISCGAFNSSMVTVEDDCYIWGQYGEHIMTPQLLQVGYKESVKVKQIAQNSYYNIVLSTSNDIYTFGADYKIATKDSWTPTKLYINDPVLVGKKVTQVAASAANYYMIVYEGADLKYGTNIDYSKKGHKATAKDLPPMPQSTYAKNKAALFAKPSSTTTTTTTSTSSSKYDHDESVL</sequence>
<dbReference type="AlphaFoldDB" id="A0A8J4UUQ4"/>
<comment type="caution">
    <text evidence="4">The sequence shown here is derived from an EMBL/GenBank/DDBJ whole genome shotgun (WGS) entry which is preliminary data.</text>
</comment>
<dbReference type="PROSITE" id="PS50012">
    <property type="entry name" value="RCC1_3"/>
    <property type="match status" value="4"/>
</dbReference>
<dbReference type="Proteomes" id="UP000695562">
    <property type="component" value="Unassembled WGS sequence"/>
</dbReference>
<reference evidence="4" key="1">
    <citation type="submission" date="2020-01" db="EMBL/GenBank/DDBJ databases">
        <title>Development of genomics and gene disruption for Polysphondylium violaceum indicates a role for the polyketide synthase stlB in stalk morphogenesis.</title>
        <authorList>
            <person name="Narita B."/>
            <person name="Kawabe Y."/>
            <person name="Kin K."/>
            <person name="Saito T."/>
            <person name="Gibbs R."/>
            <person name="Kuspa A."/>
            <person name="Muzny D."/>
            <person name="Queller D."/>
            <person name="Richards S."/>
            <person name="Strassman J."/>
            <person name="Sucgang R."/>
            <person name="Worley K."/>
            <person name="Schaap P."/>
        </authorList>
    </citation>
    <scope>NUCLEOTIDE SEQUENCE</scope>
    <source>
        <strain evidence="4">QSvi11</strain>
    </source>
</reference>